<protein>
    <submittedName>
        <fullName evidence="2">Uncharacterized protein</fullName>
    </submittedName>
</protein>
<organism evidence="2 3">
    <name type="scientific">Bacillus chungangensis</name>
    <dbReference type="NCBI Taxonomy" id="587633"/>
    <lineage>
        <taxon>Bacteria</taxon>
        <taxon>Bacillati</taxon>
        <taxon>Bacillota</taxon>
        <taxon>Bacilli</taxon>
        <taxon>Bacillales</taxon>
        <taxon>Bacillaceae</taxon>
        <taxon>Bacillus</taxon>
    </lineage>
</organism>
<accession>A0ABT9WS82</accession>
<feature type="transmembrane region" description="Helical" evidence="1">
    <location>
        <begin position="6"/>
        <end position="25"/>
    </location>
</feature>
<name>A0ABT9WS82_9BACI</name>
<proteinExistence type="predicted"/>
<dbReference type="EMBL" id="JAUSTT010000010">
    <property type="protein sequence ID" value="MDQ0176141.1"/>
    <property type="molecule type" value="Genomic_DNA"/>
</dbReference>
<dbReference type="RefSeq" id="WP_307229058.1">
    <property type="nucleotide sequence ID" value="NZ_JAUSTT010000010.1"/>
</dbReference>
<reference evidence="2 3" key="1">
    <citation type="submission" date="2023-07" db="EMBL/GenBank/DDBJ databases">
        <title>Genomic Encyclopedia of Type Strains, Phase IV (KMG-IV): sequencing the most valuable type-strain genomes for metagenomic binning, comparative biology and taxonomic classification.</title>
        <authorList>
            <person name="Goeker M."/>
        </authorList>
    </citation>
    <scope>NUCLEOTIDE SEQUENCE [LARGE SCALE GENOMIC DNA]</scope>
    <source>
        <strain evidence="2 3">DSM 23837</strain>
    </source>
</reference>
<evidence type="ECO:0000313" key="3">
    <source>
        <dbReference type="Proteomes" id="UP001223586"/>
    </source>
</evidence>
<evidence type="ECO:0000313" key="2">
    <source>
        <dbReference type="EMBL" id="MDQ0176141.1"/>
    </source>
</evidence>
<dbReference type="Proteomes" id="UP001223586">
    <property type="component" value="Unassembled WGS sequence"/>
</dbReference>
<evidence type="ECO:0000256" key="1">
    <source>
        <dbReference type="SAM" id="Phobius"/>
    </source>
</evidence>
<keyword evidence="1" id="KW-1133">Transmembrane helix</keyword>
<keyword evidence="1" id="KW-0812">Transmembrane</keyword>
<gene>
    <name evidence="2" type="ORF">J2S08_001977</name>
</gene>
<keyword evidence="3" id="KW-1185">Reference proteome</keyword>
<comment type="caution">
    <text evidence="2">The sequence shown here is derived from an EMBL/GenBank/DDBJ whole genome shotgun (WGS) entry which is preliminary data.</text>
</comment>
<sequence length="53" mass="6355">MVWLFVILTVVVYSLLMKVVFNNILQPIKIEKKEQKHAIEEQNHRLVLLNQPR</sequence>
<keyword evidence="1" id="KW-0472">Membrane</keyword>